<evidence type="ECO:0000313" key="2">
    <source>
        <dbReference type="Ensembl" id="ENSGWIP00000029494.1"/>
    </source>
</evidence>
<protein>
    <recommendedName>
        <fullName evidence="4">CD3e molecule, epsilon associated protein</fullName>
    </recommendedName>
</protein>
<evidence type="ECO:0008006" key="4">
    <source>
        <dbReference type="Google" id="ProtNLM"/>
    </source>
</evidence>
<dbReference type="InterPro" id="IPR013240">
    <property type="entry name" value="DNA-dir_RNA_pol1_su_RPA34"/>
</dbReference>
<name>A0A8C5GFB4_GOUWI</name>
<dbReference type="Pfam" id="PF08208">
    <property type="entry name" value="RNA_polI_A34"/>
    <property type="match status" value="1"/>
</dbReference>
<feature type="compositionally biased region" description="Basic residues" evidence="1">
    <location>
        <begin position="197"/>
        <end position="206"/>
    </location>
</feature>
<accession>A0A8C5GFB4</accession>
<dbReference type="PANTHER" id="PTHR15484">
    <property type="entry name" value="DNA-DIRECTED RNA POLYMERASE I SUBUNIT RPA34"/>
    <property type="match status" value="1"/>
</dbReference>
<evidence type="ECO:0000313" key="3">
    <source>
        <dbReference type="Proteomes" id="UP000694680"/>
    </source>
</evidence>
<dbReference type="GO" id="GO:0006360">
    <property type="term" value="P:transcription by RNA polymerase I"/>
    <property type="evidence" value="ECO:0007669"/>
    <property type="project" value="InterPro"/>
</dbReference>
<dbReference type="GO" id="GO:0005736">
    <property type="term" value="C:RNA polymerase I complex"/>
    <property type="evidence" value="ECO:0007669"/>
    <property type="project" value="TreeGrafter"/>
</dbReference>
<reference evidence="2" key="3">
    <citation type="submission" date="2025-09" db="UniProtKB">
        <authorList>
            <consortium name="Ensembl"/>
        </authorList>
    </citation>
    <scope>IDENTIFICATION</scope>
</reference>
<reference evidence="2" key="2">
    <citation type="submission" date="2025-08" db="UniProtKB">
        <authorList>
            <consortium name="Ensembl"/>
        </authorList>
    </citation>
    <scope>IDENTIFICATION</scope>
</reference>
<dbReference type="Proteomes" id="UP000694680">
    <property type="component" value="Chromosome 13"/>
</dbReference>
<sequence length="258" mass="29068">ITSEIYQCPSDFVTFCHEPCRSTWTKSLKDDNSELWLIKAPTGFNPESFQGVKVALSGLQTFRIPSDGGQKKIYNILASNHSPSELRLLTANCRPSKPMVLGPAFSGLVNVCESYEDGSAERMPHVIPAAPPPSIPVVLKRRVQTPPALSEVDGNATTEENKKNRKKRKKEKRLQEAEEGVTVKQEVEEVLMEGEKTRRRKKKKKKEREEVGVGQCVEVKEEQVSVKSEPLDSSYGDVTENYDKKKKKKKKKSKHNDD</sequence>
<dbReference type="AlphaFoldDB" id="A0A8C5GFB4"/>
<keyword evidence="3" id="KW-1185">Reference proteome</keyword>
<organism evidence="2 3">
    <name type="scientific">Gouania willdenowi</name>
    <name type="common">Blunt-snouted clingfish</name>
    <name type="synonym">Lepadogaster willdenowi</name>
    <dbReference type="NCBI Taxonomy" id="441366"/>
    <lineage>
        <taxon>Eukaryota</taxon>
        <taxon>Metazoa</taxon>
        <taxon>Chordata</taxon>
        <taxon>Craniata</taxon>
        <taxon>Vertebrata</taxon>
        <taxon>Euteleostomi</taxon>
        <taxon>Actinopterygii</taxon>
        <taxon>Neopterygii</taxon>
        <taxon>Teleostei</taxon>
        <taxon>Neoteleostei</taxon>
        <taxon>Acanthomorphata</taxon>
        <taxon>Ovalentaria</taxon>
        <taxon>Blenniimorphae</taxon>
        <taxon>Blenniiformes</taxon>
        <taxon>Gobiesocoidei</taxon>
        <taxon>Gobiesocidae</taxon>
        <taxon>Gobiesocinae</taxon>
        <taxon>Gouania</taxon>
    </lineage>
</organism>
<feature type="compositionally biased region" description="Basic residues" evidence="1">
    <location>
        <begin position="163"/>
        <end position="172"/>
    </location>
</feature>
<dbReference type="GO" id="GO:0003723">
    <property type="term" value="F:RNA binding"/>
    <property type="evidence" value="ECO:0007669"/>
    <property type="project" value="TreeGrafter"/>
</dbReference>
<evidence type="ECO:0000256" key="1">
    <source>
        <dbReference type="SAM" id="MobiDB-lite"/>
    </source>
</evidence>
<feature type="region of interest" description="Disordered" evidence="1">
    <location>
        <begin position="146"/>
        <end position="258"/>
    </location>
</feature>
<reference evidence="2" key="1">
    <citation type="submission" date="2020-06" db="EMBL/GenBank/DDBJ databases">
        <authorList>
            <consortium name="Wellcome Sanger Institute Data Sharing"/>
        </authorList>
    </citation>
    <scope>NUCLEOTIDE SEQUENCE [LARGE SCALE GENOMIC DNA]</scope>
</reference>
<feature type="compositionally biased region" description="Basic residues" evidence="1">
    <location>
        <begin position="244"/>
        <end position="258"/>
    </location>
</feature>
<dbReference type="PANTHER" id="PTHR15484:SF8">
    <property type="entry name" value="DNA-DIRECTED RNA POLYMERASE I SUBUNIT RPA34"/>
    <property type="match status" value="1"/>
</dbReference>
<dbReference type="Gene3D" id="6.20.250.70">
    <property type="match status" value="1"/>
</dbReference>
<proteinExistence type="predicted"/>
<dbReference type="Ensembl" id="ENSGWIT00000032194.1">
    <property type="protein sequence ID" value="ENSGWIP00000029494.1"/>
    <property type="gene ID" value="ENSGWIG00000015410.1"/>
</dbReference>